<feature type="domain" description="Zinc knuckle CX2CX4HX4C" evidence="1">
    <location>
        <begin position="175"/>
        <end position="224"/>
    </location>
</feature>
<dbReference type="Pfam" id="PF14392">
    <property type="entry name" value="zf-CCHC_4"/>
    <property type="match status" value="1"/>
</dbReference>
<sequence length="411" mass="46483">MSLSSHPHEQSINLTDEEALVHEFDNILVHPDASPQSFCLVAKILSPKTLKVDWVAKAMKDVWIVRCPFSFSDYHSGMFLVRFGCEGDRRRVMEGQPWHFDRNLILFALPNEFDTVVPSQVNFVPLWVQVHLITFGKRSTDLAKFLSEQLRDLIEVHIASLYDTILPFMRIRVLVDVTKPLRRGMKIKFRSLSCIKWLKFMYEGIQNYCYYCGMLDHTFNRCEKLLKFCDASPIPPSLSYRDVLRAPAKSVYKKSIFDLSNSTPFEESSSQNSVSNSSLQDAINQFLVLNMVNTSLSFDVLTDGTRSDHSTSRLSMTSSAPLFVGIPSLPCSLPTAPMMTSSVTSSVEKGKADMVSECPRIILSPPPMNLSGVKRSFTRQNVQNGNSVREMLKRARAVADDEDVVEMNLLS</sequence>
<name>A0A803PCJ9_CANSA</name>
<dbReference type="InterPro" id="IPR025836">
    <property type="entry name" value="Zn_knuckle_CX2CX4HX4C"/>
</dbReference>
<reference evidence="2" key="1">
    <citation type="submission" date="2018-11" db="EMBL/GenBank/DDBJ databases">
        <authorList>
            <person name="Grassa J C."/>
        </authorList>
    </citation>
    <scope>NUCLEOTIDE SEQUENCE [LARGE SCALE GENOMIC DNA]</scope>
</reference>
<dbReference type="EnsemblPlants" id="evm.model.04.1306">
    <property type="protein sequence ID" value="cds.evm.model.04.1306"/>
    <property type="gene ID" value="evm.TU.04.1306"/>
</dbReference>
<dbReference type="Gramene" id="evm.model.04.1306">
    <property type="protein sequence ID" value="cds.evm.model.04.1306"/>
    <property type="gene ID" value="evm.TU.04.1306"/>
</dbReference>
<dbReference type="EMBL" id="UZAU01000385">
    <property type="status" value="NOT_ANNOTATED_CDS"/>
    <property type="molecule type" value="Genomic_DNA"/>
</dbReference>
<accession>A0A803PCJ9</accession>
<evidence type="ECO:0000313" key="3">
    <source>
        <dbReference type="Proteomes" id="UP000596661"/>
    </source>
</evidence>
<dbReference type="OMA" id="PHEQSIN"/>
<organism evidence="2 3">
    <name type="scientific">Cannabis sativa</name>
    <name type="common">Hemp</name>
    <name type="synonym">Marijuana</name>
    <dbReference type="NCBI Taxonomy" id="3483"/>
    <lineage>
        <taxon>Eukaryota</taxon>
        <taxon>Viridiplantae</taxon>
        <taxon>Streptophyta</taxon>
        <taxon>Embryophyta</taxon>
        <taxon>Tracheophyta</taxon>
        <taxon>Spermatophyta</taxon>
        <taxon>Magnoliopsida</taxon>
        <taxon>eudicotyledons</taxon>
        <taxon>Gunneridae</taxon>
        <taxon>Pentapetalae</taxon>
        <taxon>rosids</taxon>
        <taxon>fabids</taxon>
        <taxon>Rosales</taxon>
        <taxon>Cannabaceae</taxon>
        <taxon>Cannabis</taxon>
    </lineage>
</organism>
<dbReference type="PANTHER" id="PTHR31286:SF167">
    <property type="entry name" value="OS09G0268800 PROTEIN"/>
    <property type="match status" value="1"/>
</dbReference>
<dbReference type="PANTHER" id="PTHR31286">
    <property type="entry name" value="GLYCINE-RICH CELL WALL STRUCTURAL PROTEIN 1.8-LIKE"/>
    <property type="match status" value="1"/>
</dbReference>
<reference evidence="2" key="2">
    <citation type="submission" date="2021-03" db="UniProtKB">
        <authorList>
            <consortium name="EnsemblPlants"/>
        </authorList>
    </citation>
    <scope>IDENTIFICATION</scope>
</reference>
<dbReference type="InterPro" id="IPR040256">
    <property type="entry name" value="At4g02000-like"/>
</dbReference>
<evidence type="ECO:0000313" key="2">
    <source>
        <dbReference type="EnsemblPlants" id="cds.evm.model.04.1306"/>
    </source>
</evidence>
<keyword evidence="3" id="KW-1185">Reference proteome</keyword>
<dbReference type="Proteomes" id="UP000596661">
    <property type="component" value="Chromosome 4"/>
</dbReference>
<evidence type="ECO:0000259" key="1">
    <source>
        <dbReference type="Pfam" id="PF14392"/>
    </source>
</evidence>
<proteinExistence type="predicted"/>
<protein>
    <recommendedName>
        <fullName evidence="1">Zinc knuckle CX2CX4HX4C domain-containing protein</fullName>
    </recommendedName>
</protein>
<dbReference type="AlphaFoldDB" id="A0A803PCJ9"/>